<dbReference type="SUPFAM" id="SSF53659">
    <property type="entry name" value="Isocitrate/Isopropylmalate dehydrogenase-like"/>
    <property type="match status" value="1"/>
</dbReference>
<dbReference type="Pfam" id="PF01515">
    <property type="entry name" value="PTA_PTB"/>
    <property type="match status" value="1"/>
</dbReference>
<dbReference type="GO" id="GO:0016746">
    <property type="term" value="F:acyltransferase activity"/>
    <property type="evidence" value="ECO:0007669"/>
    <property type="project" value="UniProtKB-KW"/>
</dbReference>
<keyword evidence="2" id="KW-0808">Transferase</keyword>
<gene>
    <name evidence="5" type="ORF">LKD37_02625</name>
</gene>
<evidence type="ECO:0000313" key="5">
    <source>
        <dbReference type="EMBL" id="MCC2128423.1"/>
    </source>
</evidence>
<dbReference type="InterPro" id="IPR012147">
    <property type="entry name" value="P_Ac_Bu_trans"/>
</dbReference>
<keyword evidence="3" id="KW-0012">Acyltransferase</keyword>
<comment type="caution">
    <text evidence="5">The sequence shown here is derived from an EMBL/GenBank/DDBJ whole genome shotgun (WGS) entry which is preliminary data.</text>
</comment>
<name>A0AAE3AED7_9FIRM</name>
<organism evidence="5 6">
    <name type="scientific">Brotocaccenecus cirricatena</name>
    <dbReference type="NCBI Taxonomy" id="3064195"/>
    <lineage>
        <taxon>Bacteria</taxon>
        <taxon>Bacillati</taxon>
        <taxon>Bacillota</taxon>
        <taxon>Clostridia</taxon>
        <taxon>Eubacteriales</taxon>
        <taxon>Oscillospiraceae</taxon>
        <taxon>Brotocaccenecus</taxon>
    </lineage>
</organism>
<dbReference type="PANTHER" id="PTHR43356">
    <property type="entry name" value="PHOSPHATE ACETYLTRANSFERASE"/>
    <property type="match status" value="1"/>
</dbReference>
<dbReference type="EMBL" id="JAJEPW010000004">
    <property type="protein sequence ID" value="MCC2128423.1"/>
    <property type="molecule type" value="Genomic_DNA"/>
</dbReference>
<sequence length="300" mass="32024">MFTNFKELEAYVLSHKNKKRIVLANAHDEPALSAVVNAHRRGVVDGTLLGKKDEILALLREMNEDPAEYEIVDFDGPELDAAKAAVQLVREGKADIPMKGILQTSSFAKAILNRETGLIPASGRRLVSQCGIFEYEGRFMMITDAAINIAPDVDTQIGIVENALPVANALGVELPKVAVLSAVENVTEKMPSTVSAAEIAKRGIPGCVVSGPLALDGAISMESVKHKGIHDPVAGQADILLVPFIEIGNVLYKSITYIAGKTMASTICGASCPVIITSRADTPDSKYYSILLAVLRCLKA</sequence>
<dbReference type="Proteomes" id="UP001199319">
    <property type="component" value="Unassembled WGS sequence"/>
</dbReference>
<protein>
    <recommendedName>
        <fullName evidence="4">Phosphate acetyl/butaryl transferase domain-containing protein</fullName>
    </recommendedName>
</protein>
<comment type="similarity">
    <text evidence="1">Belongs to the phosphate acetyltransferase and butyryltransferase family.</text>
</comment>
<dbReference type="RefSeq" id="WP_302927795.1">
    <property type="nucleotide sequence ID" value="NZ_JAJEPW010000004.1"/>
</dbReference>
<dbReference type="Gene3D" id="3.40.718.10">
    <property type="entry name" value="Isopropylmalate Dehydrogenase"/>
    <property type="match status" value="1"/>
</dbReference>
<keyword evidence="6" id="KW-1185">Reference proteome</keyword>
<reference evidence="5" key="1">
    <citation type="submission" date="2021-10" db="EMBL/GenBank/DDBJ databases">
        <title>Anaerobic single-cell dispensing facilitates the cultivation of human gut bacteria.</title>
        <authorList>
            <person name="Afrizal A."/>
        </authorList>
    </citation>
    <scope>NUCLEOTIDE SEQUENCE</scope>
    <source>
        <strain evidence="5">CLA-AA-H272</strain>
    </source>
</reference>
<dbReference type="AlphaFoldDB" id="A0AAE3AED7"/>
<accession>A0AAE3AED7</accession>
<dbReference type="InterPro" id="IPR050500">
    <property type="entry name" value="Phos_Acetyltrans/Butyryltrans"/>
</dbReference>
<dbReference type="PANTHER" id="PTHR43356:SF2">
    <property type="entry name" value="PHOSPHATE ACETYLTRANSFERASE"/>
    <property type="match status" value="1"/>
</dbReference>
<proteinExistence type="inferred from homology"/>
<evidence type="ECO:0000313" key="6">
    <source>
        <dbReference type="Proteomes" id="UP001199319"/>
    </source>
</evidence>
<dbReference type="InterPro" id="IPR002505">
    <property type="entry name" value="PTA_PTB"/>
</dbReference>
<feature type="domain" description="Phosphate acetyl/butaryl transferase" evidence="4">
    <location>
        <begin position="80"/>
        <end position="293"/>
    </location>
</feature>
<dbReference type="PIRSF" id="PIRSF000428">
    <property type="entry name" value="P_Ac_trans"/>
    <property type="match status" value="1"/>
</dbReference>
<evidence type="ECO:0000259" key="4">
    <source>
        <dbReference type="Pfam" id="PF01515"/>
    </source>
</evidence>
<evidence type="ECO:0000256" key="1">
    <source>
        <dbReference type="ARBA" id="ARBA00005656"/>
    </source>
</evidence>
<evidence type="ECO:0000256" key="3">
    <source>
        <dbReference type="ARBA" id="ARBA00023315"/>
    </source>
</evidence>
<evidence type="ECO:0000256" key="2">
    <source>
        <dbReference type="ARBA" id="ARBA00022679"/>
    </source>
</evidence>